<name>A0A2M9ZAN1_9LEPT</name>
<comment type="caution">
    <text evidence="1">The sequence shown here is derived from an EMBL/GenBank/DDBJ whole genome shotgun (WGS) entry which is preliminary data.</text>
</comment>
<proteinExistence type="predicted"/>
<accession>A0A2M9ZAN1</accession>
<evidence type="ECO:0000313" key="2">
    <source>
        <dbReference type="Proteomes" id="UP000231912"/>
    </source>
</evidence>
<evidence type="ECO:0000313" key="1">
    <source>
        <dbReference type="EMBL" id="PJZ65402.1"/>
    </source>
</evidence>
<sequence length="128" mass="13705">MNSKFIIFFLFLPLLSFCQSDSIGEKEKKANQKQTLLSLAAGGTGKSDCVYCSNTRAFEGNCSCYKDIALLTCAGLPAGPAKSNSYKVSCDELTSVGVWTESGPDSFSCTYLTCPAEAYRAAFTSEGK</sequence>
<gene>
    <name evidence="1" type="ORF">CH371_13495</name>
</gene>
<dbReference type="EMBL" id="NPDT01000005">
    <property type="protein sequence ID" value="PJZ65402.1"/>
    <property type="molecule type" value="Genomic_DNA"/>
</dbReference>
<dbReference type="Proteomes" id="UP000231912">
    <property type="component" value="Unassembled WGS sequence"/>
</dbReference>
<dbReference type="AlphaFoldDB" id="A0A2M9ZAN1"/>
<reference evidence="1 2" key="1">
    <citation type="submission" date="2017-07" db="EMBL/GenBank/DDBJ databases">
        <title>Leptospira spp. isolated from tropical soils.</title>
        <authorList>
            <person name="Thibeaux R."/>
            <person name="Iraola G."/>
            <person name="Ferres I."/>
            <person name="Bierque E."/>
            <person name="Girault D."/>
            <person name="Soupe-Gilbert M.-E."/>
            <person name="Picardeau M."/>
            <person name="Goarant C."/>
        </authorList>
    </citation>
    <scope>NUCLEOTIDE SEQUENCE [LARGE SCALE GENOMIC DNA]</scope>
    <source>
        <strain evidence="1 2">FH2-C-A2</strain>
    </source>
</reference>
<protein>
    <submittedName>
        <fullName evidence="1">Uncharacterized protein</fullName>
    </submittedName>
</protein>
<dbReference type="RefSeq" id="WP_100759361.1">
    <property type="nucleotide sequence ID" value="NZ_NPDT01000005.1"/>
</dbReference>
<organism evidence="1 2">
    <name type="scientific">Leptospira wolffii</name>
    <dbReference type="NCBI Taxonomy" id="409998"/>
    <lineage>
        <taxon>Bacteria</taxon>
        <taxon>Pseudomonadati</taxon>
        <taxon>Spirochaetota</taxon>
        <taxon>Spirochaetia</taxon>
        <taxon>Leptospirales</taxon>
        <taxon>Leptospiraceae</taxon>
        <taxon>Leptospira</taxon>
    </lineage>
</organism>